<dbReference type="EMBL" id="SCEB01215756">
    <property type="protein sequence ID" value="RXM27858.1"/>
    <property type="molecule type" value="Genomic_DNA"/>
</dbReference>
<sequence>MCQQLFMTIIAFSGTKQTDLIQATNETNVNIPQMADTLFERATNSSWVVVFKALVTTHHMMVQGNERFIQYLASRNTLFNLSNFLDKTGSHGYDMSTFIRRYSRYMNEKAFAYRQMAFDFARVKKGCEFGYDMSTFIRRYSRYMNEKAFAYRQMAFDFARVKKGADGVMRTMTPDKLLKGMPILQGQIDALLEFDQVGIDKGDIPDLTYGSPTNTSPTSTPAKSSEGAPVVDLFSPPSSAAASNEKWIPDLNPCLPSCFIVDPHLADAFSGSSAEPQPATATNSTASADLLSGLGGAFMAPSPAAASPASAQNNLMQPTFDAAFGTTPIATSTGGNGSFDSSVFDGLGDLLMPTMTPQGQGAGAGLGGMAGAQSSKVLAGDLDSSLANLVGNLGIAAQKKDLQWNAGEKKLTGGVNWQPKVAPATWGTPGSQMPGSVPTGTVPPVGGVPPVGAVPPGGAVPPMGTVPPQPGFAMPSAAGAGAPMMPQSSMMYPQPMMRPPFGASVSPGAPLSPSPTPATQSPKKPPTKDPLADLNIKDFL</sequence>
<dbReference type="Gene3D" id="1.25.40.90">
    <property type="match status" value="2"/>
</dbReference>
<dbReference type="SMART" id="SM00273">
    <property type="entry name" value="ENTH"/>
    <property type="match status" value="1"/>
</dbReference>
<reference evidence="4 5" key="1">
    <citation type="submission" date="2019-01" db="EMBL/GenBank/DDBJ databases">
        <title>Draft Genome and Complete Hox-Cluster Characterization of the Sterlet Sturgeon (Acipenser ruthenus).</title>
        <authorList>
            <person name="Wei Q."/>
        </authorList>
    </citation>
    <scope>NUCLEOTIDE SEQUENCE [LARGE SCALE GENOMIC DNA]</scope>
    <source>
        <strain evidence="4">WHYD16114868_AA</strain>
        <tissue evidence="4">Blood</tissue>
    </source>
</reference>
<dbReference type="InterPro" id="IPR013809">
    <property type="entry name" value="ENTH"/>
</dbReference>
<dbReference type="PANTHER" id="PTHR22951">
    <property type="entry name" value="CLATHRIN ASSEMBLY PROTEIN"/>
    <property type="match status" value="1"/>
</dbReference>
<feature type="region of interest" description="Disordered" evidence="2">
    <location>
        <begin position="205"/>
        <end position="237"/>
    </location>
</feature>
<dbReference type="GO" id="GO:0030136">
    <property type="term" value="C:clathrin-coated vesicle"/>
    <property type="evidence" value="ECO:0007669"/>
    <property type="project" value="InterPro"/>
</dbReference>
<proteinExistence type="inferred from homology"/>
<dbReference type="GO" id="GO:0008021">
    <property type="term" value="C:synaptic vesicle"/>
    <property type="evidence" value="ECO:0007669"/>
    <property type="project" value="TreeGrafter"/>
</dbReference>
<dbReference type="Pfam" id="PF07651">
    <property type="entry name" value="ANTH"/>
    <property type="match status" value="2"/>
</dbReference>
<feature type="compositionally biased region" description="Low complexity" evidence="2">
    <location>
        <begin position="208"/>
        <end position="225"/>
    </location>
</feature>
<feature type="domain" description="ENTH" evidence="3">
    <location>
        <begin position="1"/>
        <end position="120"/>
    </location>
</feature>
<organism evidence="4 5">
    <name type="scientific">Acipenser ruthenus</name>
    <name type="common">Sterlet sturgeon</name>
    <dbReference type="NCBI Taxonomy" id="7906"/>
    <lineage>
        <taxon>Eukaryota</taxon>
        <taxon>Metazoa</taxon>
        <taxon>Chordata</taxon>
        <taxon>Craniata</taxon>
        <taxon>Vertebrata</taxon>
        <taxon>Euteleostomi</taxon>
        <taxon>Actinopterygii</taxon>
        <taxon>Chondrostei</taxon>
        <taxon>Acipenseriformes</taxon>
        <taxon>Acipenseridae</taxon>
        <taxon>Acipenser</taxon>
    </lineage>
</organism>
<dbReference type="GO" id="GO:0000149">
    <property type="term" value="F:SNARE binding"/>
    <property type="evidence" value="ECO:0007669"/>
    <property type="project" value="TreeGrafter"/>
</dbReference>
<feature type="compositionally biased region" description="Basic and acidic residues" evidence="2">
    <location>
        <begin position="526"/>
        <end position="540"/>
    </location>
</feature>
<accession>A0A444TY80</accession>
<dbReference type="GO" id="GO:0016185">
    <property type="term" value="P:synaptic vesicle budding from presynaptic endocytic zone membrane"/>
    <property type="evidence" value="ECO:0007669"/>
    <property type="project" value="TreeGrafter"/>
</dbReference>
<dbReference type="PROSITE" id="PS50942">
    <property type="entry name" value="ENTH"/>
    <property type="match status" value="1"/>
</dbReference>
<dbReference type="GO" id="GO:0048268">
    <property type="term" value="P:clathrin coat assembly"/>
    <property type="evidence" value="ECO:0007669"/>
    <property type="project" value="InterPro"/>
</dbReference>
<protein>
    <submittedName>
        <fullName evidence="4">Clathrin coat assembly protein AP180</fullName>
    </submittedName>
</protein>
<evidence type="ECO:0000259" key="3">
    <source>
        <dbReference type="PROSITE" id="PS50942"/>
    </source>
</evidence>
<dbReference type="AlphaFoldDB" id="A0A444TY80"/>
<dbReference type="GO" id="GO:0005545">
    <property type="term" value="F:1-phosphatidylinositol binding"/>
    <property type="evidence" value="ECO:0007669"/>
    <property type="project" value="InterPro"/>
</dbReference>
<evidence type="ECO:0000256" key="1">
    <source>
        <dbReference type="ARBA" id="ARBA00008011"/>
    </source>
</evidence>
<evidence type="ECO:0000256" key="2">
    <source>
        <dbReference type="SAM" id="MobiDB-lite"/>
    </source>
</evidence>
<gene>
    <name evidence="4" type="ORF">EOD39_2828</name>
</gene>
<dbReference type="GO" id="GO:0005905">
    <property type="term" value="C:clathrin-coated pit"/>
    <property type="evidence" value="ECO:0007669"/>
    <property type="project" value="TreeGrafter"/>
</dbReference>
<dbReference type="GO" id="GO:0072583">
    <property type="term" value="P:clathrin-dependent endocytosis"/>
    <property type="evidence" value="ECO:0007669"/>
    <property type="project" value="InterPro"/>
</dbReference>
<dbReference type="Gene3D" id="1.20.58.150">
    <property type="entry name" value="ANTH domain"/>
    <property type="match status" value="1"/>
</dbReference>
<dbReference type="PANTHER" id="PTHR22951:SF4">
    <property type="entry name" value="CLATHRIN COAT ASSEMBLY PROTEIN AP180"/>
    <property type="match status" value="1"/>
</dbReference>
<dbReference type="GO" id="GO:0032050">
    <property type="term" value="F:clathrin heavy chain binding"/>
    <property type="evidence" value="ECO:0007669"/>
    <property type="project" value="TreeGrafter"/>
</dbReference>
<evidence type="ECO:0000313" key="5">
    <source>
        <dbReference type="Proteomes" id="UP000289886"/>
    </source>
</evidence>
<dbReference type="InterPro" id="IPR011417">
    <property type="entry name" value="ANTH_dom"/>
</dbReference>
<feature type="region of interest" description="Disordered" evidence="2">
    <location>
        <begin position="491"/>
        <end position="540"/>
    </location>
</feature>
<comment type="similarity">
    <text evidence="1">Belongs to the PICALM/SNAP91 family.</text>
</comment>
<dbReference type="InterPro" id="IPR008942">
    <property type="entry name" value="ENTH_VHS"/>
</dbReference>
<dbReference type="GO" id="GO:0098894">
    <property type="term" value="C:extrinsic component of presynaptic endocytic zone membrane"/>
    <property type="evidence" value="ECO:0007669"/>
    <property type="project" value="TreeGrafter"/>
</dbReference>
<comment type="caution">
    <text evidence="4">The sequence shown here is derived from an EMBL/GenBank/DDBJ whole genome shotgun (WGS) entry which is preliminary data.</text>
</comment>
<dbReference type="GO" id="GO:0005546">
    <property type="term" value="F:phosphatidylinositol-4,5-bisphosphate binding"/>
    <property type="evidence" value="ECO:0007669"/>
    <property type="project" value="TreeGrafter"/>
</dbReference>
<evidence type="ECO:0000313" key="4">
    <source>
        <dbReference type="EMBL" id="RXM27858.1"/>
    </source>
</evidence>
<dbReference type="SUPFAM" id="SSF89009">
    <property type="entry name" value="GAT-like domain"/>
    <property type="match status" value="1"/>
</dbReference>
<dbReference type="SUPFAM" id="SSF48464">
    <property type="entry name" value="ENTH/VHS domain"/>
    <property type="match status" value="2"/>
</dbReference>
<dbReference type="Proteomes" id="UP000289886">
    <property type="component" value="Unassembled WGS sequence"/>
</dbReference>
<keyword evidence="5" id="KW-1185">Reference proteome</keyword>
<name>A0A444TY80_ACIRT</name>
<dbReference type="InterPro" id="IPR014712">
    <property type="entry name" value="ANTH_dom_sf"/>
</dbReference>
<dbReference type="InterPro" id="IPR045192">
    <property type="entry name" value="AP180-like"/>
</dbReference>